<dbReference type="RefSeq" id="WP_163660907.1">
    <property type="nucleotide sequence ID" value="NZ_QZCE01000001.1"/>
</dbReference>
<accession>A0A6M0S1W3</accession>
<evidence type="ECO:0000313" key="2">
    <source>
        <dbReference type="Proteomes" id="UP000473574"/>
    </source>
</evidence>
<protein>
    <submittedName>
        <fullName evidence="1">Uncharacterized protein</fullName>
    </submittedName>
</protein>
<comment type="caution">
    <text evidence="1">The sequence shown here is derived from an EMBL/GenBank/DDBJ whole genome shotgun (WGS) entry which is preliminary data.</text>
</comment>
<dbReference type="AlphaFoldDB" id="A0A6M0S1W3"/>
<dbReference type="EMBL" id="QZCE01000001">
    <property type="protein sequence ID" value="NEZ62454.1"/>
    <property type="molecule type" value="Genomic_DNA"/>
</dbReference>
<dbReference type="Proteomes" id="UP000473574">
    <property type="component" value="Unassembled WGS sequence"/>
</dbReference>
<organism evidence="1 2">
    <name type="scientific">Adonisia turfae CCMR0082</name>
    <dbReference type="NCBI Taxonomy" id="2304604"/>
    <lineage>
        <taxon>Bacteria</taxon>
        <taxon>Bacillati</taxon>
        <taxon>Cyanobacteriota</taxon>
        <taxon>Adonisia</taxon>
        <taxon>Adonisia turfae</taxon>
    </lineage>
</organism>
<gene>
    <name evidence="1" type="ORF">D0962_06610</name>
</gene>
<name>A0A6M0S1W3_9CYAN</name>
<proteinExistence type="predicted"/>
<sequence length="183" mass="19708">MACALGVDGLGAIADVPLSELTRMGSKALATALEAEYRQRQAYWAAKKAKKGQAKKSVFDPHDAASSDSFPGAKGMAVVNDGFQIPGASVAGIAKTVGRSQSTIKRRLNNRWRIDRNIEAIQKKRVATELNDPELLFRLKESGIGFVVQENALGCTRVLKVLNDGLSKVVVLVVISIPRITSF</sequence>
<reference evidence="1 2" key="1">
    <citation type="journal article" date="2020" name="Microb. Ecol.">
        <title>Ecogenomics of the Marine Benthic Filamentous Cyanobacterium Adonisia.</title>
        <authorList>
            <person name="Walter J.M."/>
            <person name="Coutinho F.H."/>
            <person name="Leomil L."/>
            <person name="Hargreaves P.I."/>
            <person name="Campeao M.E."/>
            <person name="Vieira V.V."/>
            <person name="Silva B.S."/>
            <person name="Fistarol G.O."/>
            <person name="Salomon P.S."/>
            <person name="Sawabe T."/>
            <person name="Mino S."/>
            <person name="Hosokawa M."/>
            <person name="Miyashita H."/>
            <person name="Maruyama F."/>
            <person name="van Verk M.C."/>
            <person name="Dutilh B.E."/>
            <person name="Thompson C.C."/>
            <person name="Thompson F.L."/>
        </authorList>
    </citation>
    <scope>NUCLEOTIDE SEQUENCE [LARGE SCALE GENOMIC DNA]</scope>
    <source>
        <strain evidence="1 2">CCMR0082</strain>
    </source>
</reference>
<evidence type="ECO:0000313" key="1">
    <source>
        <dbReference type="EMBL" id="NEZ62454.1"/>
    </source>
</evidence>